<dbReference type="GO" id="GO:0003700">
    <property type="term" value="F:DNA-binding transcription factor activity"/>
    <property type="evidence" value="ECO:0007669"/>
    <property type="project" value="InterPro"/>
</dbReference>
<dbReference type="InterPro" id="IPR009057">
    <property type="entry name" value="Homeodomain-like_sf"/>
</dbReference>
<evidence type="ECO:0000256" key="1">
    <source>
        <dbReference type="ARBA" id="ARBA00022490"/>
    </source>
</evidence>
<dbReference type="PANTHER" id="PTHR46796">
    <property type="entry name" value="HTH-TYPE TRANSCRIPTIONAL ACTIVATOR RHAS-RELATED"/>
    <property type="match status" value="1"/>
</dbReference>
<evidence type="ECO:0000313" key="7">
    <source>
        <dbReference type="EMBL" id="MDG0794075.1"/>
    </source>
</evidence>
<proteinExistence type="predicted"/>
<dbReference type="PROSITE" id="PS01124">
    <property type="entry name" value="HTH_ARAC_FAMILY_2"/>
    <property type="match status" value="1"/>
</dbReference>
<dbReference type="Proteomes" id="UP001153387">
    <property type="component" value="Unassembled WGS sequence"/>
</dbReference>
<dbReference type="RefSeq" id="WP_277567848.1">
    <property type="nucleotide sequence ID" value="NZ_JAPDHZ010000006.1"/>
</dbReference>
<evidence type="ECO:0000256" key="2">
    <source>
        <dbReference type="ARBA" id="ARBA00023015"/>
    </source>
</evidence>
<dbReference type="InterPro" id="IPR018062">
    <property type="entry name" value="HTH_AraC-typ_CS"/>
</dbReference>
<dbReference type="SUPFAM" id="SSF46689">
    <property type="entry name" value="Homeodomain-like"/>
    <property type="match status" value="2"/>
</dbReference>
<gene>
    <name evidence="7" type="ORF">OMP38_27035</name>
</gene>
<protein>
    <submittedName>
        <fullName evidence="7">AraC family transcriptional regulator</fullName>
    </submittedName>
</protein>
<sequence length="268" mass="30292">MVTTDIPYELDESFVAPAFRFQSIWKVAANDAYQVSKLHGFMSAGLFVTYEGKGSIMYGDTNEVMEAGTYLLVSGDVPCSYRCLDGDWKFYFLHFDPLDVADQLGLAAWRPVSTGRISDAIRLCERLIDSLILQPAGYGMAVHLTAQELLHLFAQERAAYGRGRHPELDDILYRMHKQIGASVAVDDYVRLSGLSRTAFYVRFRERTGMSPTQYVQELKLASAKATLETTNATVKEIAASLRFYDEFHFSRLFKRRYGVAPSAYRRGI</sequence>
<dbReference type="GO" id="GO:0043565">
    <property type="term" value="F:sequence-specific DNA binding"/>
    <property type="evidence" value="ECO:0007669"/>
    <property type="project" value="InterPro"/>
</dbReference>
<dbReference type="SUPFAM" id="SSF51215">
    <property type="entry name" value="Regulatory protein AraC"/>
    <property type="match status" value="1"/>
</dbReference>
<dbReference type="InterPro" id="IPR037923">
    <property type="entry name" value="HTH-like"/>
</dbReference>
<dbReference type="InterPro" id="IPR020449">
    <property type="entry name" value="Tscrpt_reg_AraC-type_HTH"/>
</dbReference>
<dbReference type="EMBL" id="JAPDHZ010000006">
    <property type="protein sequence ID" value="MDG0794075.1"/>
    <property type="molecule type" value="Genomic_DNA"/>
</dbReference>
<dbReference type="Gene3D" id="2.60.120.280">
    <property type="entry name" value="Regulatory protein AraC"/>
    <property type="match status" value="1"/>
</dbReference>
<dbReference type="Gene3D" id="1.10.10.60">
    <property type="entry name" value="Homeodomain-like"/>
    <property type="match status" value="1"/>
</dbReference>
<feature type="domain" description="HTH araC/xylS-type" evidence="6">
    <location>
        <begin position="169"/>
        <end position="267"/>
    </location>
</feature>
<dbReference type="InterPro" id="IPR050204">
    <property type="entry name" value="AraC_XylS_family_regulators"/>
</dbReference>
<evidence type="ECO:0000313" key="8">
    <source>
        <dbReference type="Proteomes" id="UP001153387"/>
    </source>
</evidence>
<keyword evidence="3" id="KW-0238">DNA-binding</keyword>
<dbReference type="InterPro" id="IPR018060">
    <property type="entry name" value="HTH_AraC"/>
</dbReference>
<keyword evidence="4" id="KW-0010">Activator</keyword>
<dbReference type="SMART" id="SM00342">
    <property type="entry name" value="HTH_ARAC"/>
    <property type="match status" value="1"/>
</dbReference>
<evidence type="ECO:0000256" key="4">
    <source>
        <dbReference type="ARBA" id="ARBA00023159"/>
    </source>
</evidence>
<dbReference type="PANTHER" id="PTHR46796:SF13">
    <property type="entry name" value="HTH-TYPE TRANSCRIPTIONAL ACTIVATOR RHAS"/>
    <property type="match status" value="1"/>
</dbReference>
<dbReference type="AlphaFoldDB" id="A0A9X4QQT4"/>
<dbReference type="PROSITE" id="PS00041">
    <property type="entry name" value="HTH_ARAC_FAMILY_1"/>
    <property type="match status" value="1"/>
</dbReference>
<name>A0A9X4QQT4_9BACL</name>
<reference evidence="7 8" key="1">
    <citation type="submission" date="2022-10" db="EMBL/GenBank/DDBJ databases">
        <title>Comparative genomic analysis of Cohnella hashimotonis sp. nov., isolated from the International Space Station.</title>
        <authorList>
            <person name="Simpson A."/>
            <person name="Venkateswaran K."/>
        </authorList>
    </citation>
    <scope>NUCLEOTIDE SEQUENCE [LARGE SCALE GENOMIC DNA]</scope>
    <source>
        <strain evidence="7 8">DSM 18997</strain>
    </source>
</reference>
<keyword evidence="2" id="KW-0805">Transcription regulation</keyword>
<evidence type="ECO:0000256" key="5">
    <source>
        <dbReference type="ARBA" id="ARBA00023163"/>
    </source>
</evidence>
<dbReference type="Pfam" id="PF02311">
    <property type="entry name" value="AraC_binding"/>
    <property type="match status" value="1"/>
</dbReference>
<evidence type="ECO:0000259" key="6">
    <source>
        <dbReference type="PROSITE" id="PS01124"/>
    </source>
</evidence>
<organism evidence="7 8">
    <name type="scientific">Cohnella ginsengisoli</name>
    <dbReference type="NCBI Taxonomy" id="425004"/>
    <lineage>
        <taxon>Bacteria</taxon>
        <taxon>Bacillati</taxon>
        <taxon>Bacillota</taxon>
        <taxon>Bacilli</taxon>
        <taxon>Bacillales</taxon>
        <taxon>Paenibacillaceae</taxon>
        <taxon>Cohnella</taxon>
    </lineage>
</organism>
<evidence type="ECO:0000256" key="3">
    <source>
        <dbReference type="ARBA" id="ARBA00023125"/>
    </source>
</evidence>
<dbReference type="InterPro" id="IPR003313">
    <property type="entry name" value="AraC-bd"/>
</dbReference>
<accession>A0A9X4QQT4</accession>
<comment type="caution">
    <text evidence="7">The sequence shown here is derived from an EMBL/GenBank/DDBJ whole genome shotgun (WGS) entry which is preliminary data.</text>
</comment>
<keyword evidence="8" id="KW-1185">Reference proteome</keyword>
<keyword evidence="1" id="KW-0963">Cytoplasm</keyword>
<dbReference type="Pfam" id="PF12833">
    <property type="entry name" value="HTH_18"/>
    <property type="match status" value="1"/>
</dbReference>
<keyword evidence="5" id="KW-0804">Transcription</keyword>
<dbReference type="PRINTS" id="PR00032">
    <property type="entry name" value="HTHARAC"/>
</dbReference>